<evidence type="ECO:0000313" key="1">
    <source>
        <dbReference type="EMBL" id="EON96882.1"/>
    </source>
</evidence>
<dbReference type="GeneID" id="19328413"/>
<name>R8BC57_PHAM7</name>
<sequence>MKELYRFWGFFLLDNFNLTVYQDFRALALEDASAKIPLTYGLDKLVRYYEDVLVRGKGRVWGARDIYPEEFNAHYDEAKTIASRNGNANGEVQA</sequence>
<dbReference type="eggNOG" id="KOG2590">
    <property type="taxonomic scope" value="Eukaryota"/>
</dbReference>
<dbReference type="Proteomes" id="UP000014074">
    <property type="component" value="Unassembled WGS sequence"/>
</dbReference>
<dbReference type="AlphaFoldDB" id="R8BC57"/>
<dbReference type="Pfam" id="PF21071">
    <property type="entry name" value="LARP1_HEAT"/>
    <property type="match status" value="1"/>
</dbReference>
<dbReference type="GO" id="GO:0000339">
    <property type="term" value="F:RNA cap binding"/>
    <property type="evidence" value="ECO:0007669"/>
    <property type="project" value="InterPro"/>
</dbReference>
<dbReference type="OrthoDB" id="340227at2759"/>
<dbReference type="HOGENOM" id="CLU_2387715_0_0_1"/>
<protein>
    <submittedName>
        <fullName evidence="1">Uncharacterized protein</fullName>
    </submittedName>
</protein>
<organism evidence="1 2">
    <name type="scientific">Phaeoacremonium minimum (strain UCR-PA7)</name>
    <name type="common">Esca disease fungus</name>
    <name type="synonym">Togninia minima</name>
    <dbReference type="NCBI Taxonomy" id="1286976"/>
    <lineage>
        <taxon>Eukaryota</taxon>
        <taxon>Fungi</taxon>
        <taxon>Dikarya</taxon>
        <taxon>Ascomycota</taxon>
        <taxon>Pezizomycotina</taxon>
        <taxon>Sordariomycetes</taxon>
        <taxon>Sordariomycetidae</taxon>
        <taxon>Togniniales</taxon>
        <taxon>Togniniaceae</taxon>
        <taxon>Phaeoacremonium</taxon>
    </lineage>
</organism>
<reference evidence="2" key="1">
    <citation type="journal article" date="2013" name="Genome Announc.">
        <title>Draft genome sequence of the ascomycete Phaeoacremonium aleophilum strain UCR-PA7, a causal agent of the esca disease complex in grapevines.</title>
        <authorList>
            <person name="Blanco-Ulate B."/>
            <person name="Rolshausen P."/>
            <person name="Cantu D."/>
        </authorList>
    </citation>
    <scope>NUCLEOTIDE SEQUENCE [LARGE SCALE GENOMIC DNA]</scope>
    <source>
        <strain evidence="2">UCR-PA7</strain>
    </source>
</reference>
<proteinExistence type="predicted"/>
<dbReference type="GO" id="GO:0048255">
    <property type="term" value="P:mRNA stabilization"/>
    <property type="evidence" value="ECO:0007669"/>
    <property type="project" value="InterPro"/>
</dbReference>
<dbReference type="KEGG" id="tmn:UCRPA7_7636"/>
<dbReference type="RefSeq" id="XP_007918354.1">
    <property type="nucleotide sequence ID" value="XM_007920163.1"/>
</dbReference>
<evidence type="ECO:0000313" key="2">
    <source>
        <dbReference type="Proteomes" id="UP000014074"/>
    </source>
</evidence>
<dbReference type="InterPro" id="IPR006607">
    <property type="entry name" value="DM15"/>
</dbReference>
<keyword evidence="2" id="KW-1185">Reference proteome</keyword>
<accession>R8BC57</accession>
<dbReference type="EMBL" id="KB933309">
    <property type="protein sequence ID" value="EON96882.1"/>
    <property type="molecule type" value="Genomic_DNA"/>
</dbReference>
<gene>
    <name evidence="1" type="ORF">UCRPA7_7636</name>
</gene>